<dbReference type="Pfam" id="PF00889">
    <property type="entry name" value="EF_TS"/>
    <property type="match status" value="1"/>
</dbReference>
<dbReference type="Gene3D" id="1.10.286.20">
    <property type="match status" value="1"/>
</dbReference>
<evidence type="ECO:0000313" key="8">
    <source>
        <dbReference type="EMBL" id="MDQ0514193.1"/>
    </source>
</evidence>
<evidence type="ECO:0000259" key="7">
    <source>
        <dbReference type="Pfam" id="PF00889"/>
    </source>
</evidence>
<comment type="subcellular location">
    <subcellularLocation>
        <location evidence="6">Cytoplasm</location>
    </subcellularLocation>
</comment>
<dbReference type="GO" id="GO:0003746">
    <property type="term" value="F:translation elongation factor activity"/>
    <property type="evidence" value="ECO:0007669"/>
    <property type="project" value="UniProtKB-KW"/>
</dbReference>
<dbReference type="CDD" id="cd14275">
    <property type="entry name" value="UBA_EF-Ts"/>
    <property type="match status" value="1"/>
</dbReference>
<dbReference type="Gene3D" id="1.10.8.10">
    <property type="entry name" value="DNA helicase RuvA subunit, C-terminal domain"/>
    <property type="match status" value="1"/>
</dbReference>
<dbReference type="Gene3D" id="3.30.479.20">
    <property type="entry name" value="Elongation factor Ts, dimerisation domain"/>
    <property type="match status" value="2"/>
</dbReference>
<name>A0ABU0LZQ8_9BACT</name>
<comment type="caution">
    <text evidence="6">Lacks conserved residue(s) required for the propagation of feature annotation.</text>
</comment>
<keyword evidence="4 6" id="KW-0648">Protein biosynthesis</keyword>
<dbReference type="PROSITE" id="PS01126">
    <property type="entry name" value="EF_TS_1"/>
    <property type="match status" value="1"/>
</dbReference>
<keyword evidence="9" id="KW-1185">Reference proteome</keyword>
<dbReference type="InterPro" id="IPR014039">
    <property type="entry name" value="Transl_elong_EFTs/EF1B_dimer"/>
</dbReference>
<dbReference type="InterPro" id="IPR001816">
    <property type="entry name" value="Transl_elong_EFTs/EF1B"/>
</dbReference>
<proteinExistence type="inferred from homology"/>
<dbReference type="NCBIfam" id="TIGR00116">
    <property type="entry name" value="tsf"/>
    <property type="match status" value="1"/>
</dbReference>
<dbReference type="SUPFAM" id="SSF54713">
    <property type="entry name" value="Elongation factor Ts (EF-Ts), dimerisation domain"/>
    <property type="match status" value="2"/>
</dbReference>
<evidence type="ECO:0000256" key="2">
    <source>
        <dbReference type="ARBA" id="ARBA00016956"/>
    </source>
</evidence>
<accession>A0ABU0LZQ8</accession>
<dbReference type="InterPro" id="IPR009060">
    <property type="entry name" value="UBA-like_sf"/>
</dbReference>
<gene>
    <name evidence="6" type="primary">tsf</name>
    <name evidence="8" type="ORF">J2Z62_000631</name>
</gene>
<comment type="caution">
    <text evidence="8">The sequence shown here is derived from an EMBL/GenBank/DDBJ whole genome shotgun (WGS) entry which is preliminary data.</text>
</comment>
<evidence type="ECO:0000313" key="9">
    <source>
        <dbReference type="Proteomes" id="UP001240643"/>
    </source>
</evidence>
<keyword evidence="3 6" id="KW-0251">Elongation factor</keyword>
<sequence length="305" mass="33450">MNSVTNLLKELRNATQAGFMDCKKALEATAEEITKLGKGAKEHLELAIKWLRENGMAKAANKNAAKVAAEGLALAAADEKGVALFELNTQTDFTAASADVVKLAEQILAAMLSAKVSSLEEVKDLKLADGHTVNEECLELSSKTGEKIELRRVIYYSLQPNQSVGLYVHNNKKIASFIVFENTADAEKLKGMAMHLTAMDPRFLDETQVDQQWLNNEKAILESQLAQEGKPKEFAGKIIEGRIKKLLAEVCLVSQPYILDDAKTVGEYAQSLNVKPVLMHRFKVGDGIEVAEVDFASEVAAQMRK</sequence>
<organism evidence="8 9">
    <name type="scientific">Mycoplasmoides fastidiosum</name>
    <dbReference type="NCBI Taxonomy" id="92758"/>
    <lineage>
        <taxon>Bacteria</taxon>
        <taxon>Bacillati</taxon>
        <taxon>Mycoplasmatota</taxon>
        <taxon>Mycoplasmoidales</taxon>
        <taxon>Mycoplasmoidaceae</taxon>
        <taxon>Mycoplasmoides</taxon>
    </lineage>
</organism>
<dbReference type="SUPFAM" id="SSF46934">
    <property type="entry name" value="UBA-like"/>
    <property type="match status" value="1"/>
</dbReference>
<evidence type="ECO:0000256" key="6">
    <source>
        <dbReference type="HAMAP-Rule" id="MF_00050"/>
    </source>
</evidence>
<dbReference type="PANTHER" id="PTHR11741">
    <property type="entry name" value="ELONGATION FACTOR TS"/>
    <property type="match status" value="1"/>
</dbReference>
<evidence type="ECO:0000256" key="1">
    <source>
        <dbReference type="ARBA" id="ARBA00005532"/>
    </source>
</evidence>
<dbReference type="Proteomes" id="UP001240643">
    <property type="component" value="Unassembled WGS sequence"/>
</dbReference>
<dbReference type="HAMAP" id="MF_00050">
    <property type="entry name" value="EF_Ts"/>
    <property type="match status" value="1"/>
</dbReference>
<dbReference type="InterPro" id="IPR018101">
    <property type="entry name" value="Transl_elong_Ts_CS"/>
</dbReference>
<comment type="similarity">
    <text evidence="1 6">Belongs to the EF-Ts family.</text>
</comment>
<evidence type="ECO:0000256" key="3">
    <source>
        <dbReference type="ARBA" id="ARBA00022768"/>
    </source>
</evidence>
<dbReference type="InterPro" id="IPR036402">
    <property type="entry name" value="EF-Ts_dimer_sf"/>
</dbReference>
<dbReference type="RefSeq" id="WP_256547116.1">
    <property type="nucleotide sequence ID" value="NZ_CP101809.1"/>
</dbReference>
<evidence type="ECO:0000256" key="5">
    <source>
        <dbReference type="ARBA" id="ARBA00025453"/>
    </source>
</evidence>
<keyword evidence="6" id="KW-0963">Cytoplasm</keyword>
<dbReference type="EMBL" id="JAUSWO010000001">
    <property type="protein sequence ID" value="MDQ0514193.1"/>
    <property type="molecule type" value="Genomic_DNA"/>
</dbReference>
<feature type="domain" description="Translation elongation factor EFTs/EF1B dimerisation" evidence="7">
    <location>
        <begin position="83"/>
        <end position="285"/>
    </location>
</feature>
<evidence type="ECO:0000256" key="4">
    <source>
        <dbReference type="ARBA" id="ARBA00022917"/>
    </source>
</evidence>
<dbReference type="PANTHER" id="PTHR11741:SF0">
    <property type="entry name" value="ELONGATION FACTOR TS, MITOCHONDRIAL"/>
    <property type="match status" value="1"/>
</dbReference>
<reference evidence="8" key="1">
    <citation type="submission" date="2023-07" db="EMBL/GenBank/DDBJ databases">
        <title>Genomic Encyclopedia of Type Strains, Phase IV (KMG-IV): sequencing the most valuable type-strain genomes for metagenomic binning, comparative biology and taxonomic classification.</title>
        <authorList>
            <person name="Goeker M."/>
        </authorList>
    </citation>
    <scope>NUCLEOTIDE SEQUENCE [LARGE SCALE GENOMIC DNA]</scope>
    <source>
        <strain evidence="8">DSM 21204</strain>
    </source>
</reference>
<comment type="function">
    <text evidence="5 6">Associates with the EF-Tu.GDP complex and induces the exchange of GDP to GTP. It remains bound to the aminoacyl-tRNA.EF-Tu.GTP complex up to the GTP hydrolysis stage on the ribosome.</text>
</comment>
<protein>
    <recommendedName>
        <fullName evidence="2 6">Elongation factor Ts</fullName>
        <shortName evidence="6">EF-Ts</shortName>
    </recommendedName>
</protein>